<dbReference type="NCBIfam" id="TIGR03891">
    <property type="entry name" value="thiopep_ocin"/>
    <property type="match status" value="1"/>
</dbReference>
<proteinExistence type="predicted"/>
<dbReference type="EMBL" id="JAVLVU010000001">
    <property type="protein sequence ID" value="MDT3404317.1"/>
    <property type="molecule type" value="Genomic_DNA"/>
</dbReference>
<feature type="domain" description="Thiopeptide-type bacteriocin biosynthesis" evidence="2">
    <location>
        <begin position="691"/>
        <end position="939"/>
    </location>
</feature>
<evidence type="ECO:0000259" key="1">
    <source>
        <dbReference type="Pfam" id="PF04738"/>
    </source>
</evidence>
<feature type="domain" description="Lantibiotic dehydratase N-terminal" evidence="1">
    <location>
        <begin position="38"/>
        <end position="232"/>
    </location>
</feature>
<dbReference type="Pfam" id="PF14028">
    <property type="entry name" value="Lant_dehydr_C"/>
    <property type="match status" value="1"/>
</dbReference>
<evidence type="ECO:0000313" key="4">
    <source>
        <dbReference type="Proteomes" id="UP001258315"/>
    </source>
</evidence>
<evidence type="ECO:0000259" key="2">
    <source>
        <dbReference type="Pfam" id="PF14028"/>
    </source>
</evidence>
<accession>A0ABU3GZB1</accession>
<keyword evidence="4" id="KW-1185">Reference proteome</keyword>
<dbReference type="InterPro" id="IPR023809">
    <property type="entry name" value="Thiopep_bacteriocin_synth_dom"/>
</dbReference>
<feature type="domain" description="Lantibiotic dehydratase N-terminal" evidence="1">
    <location>
        <begin position="394"/>
        <end position="610"/>
    </location>
</feature>
<dbReference type="Proteomes" id="UP001258315">
    <property type="component" value="Unassembled WGS sequence"/>
</dbReference>
<name>A0ABU3GZB1_9SPHI</name>
<comment type="caution">
    <text evidence="3">The sequence shown here is derived from an EMBL/GenBank/DDBJ whole genome shotgun (WGS) entry which is preliminary data.</text>
</comment>
<gene>
    <name evidence="3" type="ORF">QE417_003389</name>
</gene>
<dbReference type="Pfam" id="PF04738">
    <property type="entry name" value="Lant_dehydr_N"/>
    <property type="match status" value="2"/>
</dbReference>
<sequence length="955" mass="111873">MSSYNPQINLFSQVVCRTPVFTVEDTMTIRTEELKAYIADASEAFYKVIKDLDVSEIYNADEKVFFTFWKYYNRSTHRATPFGRFAAVSVLPIQVSCTGVSNLVLNEHIIPKYFVDWDNKDVLYQNNAQLIGLSKFLIANSTLYAMDTEWRFYSHQDNNYELSSVKRFDELDFIIKASKKRIGTKALIKMIKDHFSLSTRSITALLTQLIDSQLLWCDRMPNIIGEDYFSRVEYVKKNAKSYIITERQRLMGSYENPFLKHIPDLIHFLNENLPFPENSNLTNFKRIFKQKFDRQIMPISVVFDPELGMDYSGLASSTTDSQFDLFDQIFNSGPEDLKEPLWSSPFLKHIFSKLLGEKSISLDEYSRSQTVHAPQLPNTLSVLYRDNYKAPVIESIGGCTANQMLGRFTLAMKDIEHIATEIAKIEQKANKETLFFDVSYHGERHVDNINRRGQLYDLELSLSGWSMTDDNLALDDIYVGIDEDEIILWSRSLKKRLVPRIPTAYNFNRANLNLYRFFSDLQSQSIRIDLTLRPTTLFPGLSHYSRIHYKGIILSPETWLLPEFIKILTTKGSEELFQAKLLEWIALNQIEHRIKVGNNDQTLTFDLNDVYDISAFTIFCRQNRHTSIYLSEALDDYPGNITDEKERHYRSEILLPIYHQQEIYRKYPFPLKADGHSCNLNERKIYPGNDWIYFEIYAHPLQIDILLSQKINDFISMSANMIKRWFFIRYTENGHHLRLRLQLSQGREAWRIIKNLNDMLKPELALGKVSDIQIKTYFRELERYSAERITLAEHYFYHDSLHVFRVLRNPLNLDILYENALHVINNLLDISFADRGGKMKFVETIAHKFSIEFGLKTSGYKIINQQFNRFMEERRLRTSGQKVLKLQRSYLLSYRLYIDACPDLDAISAFTADAIHLHVNRLFSNAQRKHETILYQYLMKDMKKLRPGQGQTKQS</sequence>
<protein>
    <submittedName>
        <fullName evidence="3">Thiopeptide-type bacteriocin biosynthesis protein</fullName>
    </submittedName>
</protein>
<organism evidence="3 4">
    <name type="scientific">Mucilaginibacter terrae</name>
    <dbReference type="NCBI Taxonomy" id="1955052"/>
    <lineage>
        <taxon>Bacteria</taxon>
        <taxon>Pseudomonadati</taxon>
        <taxon>Bacteroidota</taxon>
        <taxon>Sphingobacteriia</taxon>
        <taxon>Sphingobacteriales</taxon>
        <taxon>Sphingobacteriaceae</taxon>
        <taxon>Mucilaginibacter</taxon>
    </lineage>
</organism>
<dbReference type="InterPro" id="IPR006827">
    <property type="entry name" value="Lant_deHydtase_N"/>
</dbReference>
<reference evidence="4" key="1">
    <citation type="submission" date="2023-07" db="EMBL/GenBank/DDBJ databases">
        <title>Functional and genomic diversity of the sorghum phyllosphere microbiome.</title>
        <authorList>
            <person name="Shade A."/>
        </authorList>
    </citation>
    <scope>NUCLEOTIDE SEQUENCE [LARGE SCALE GENOMIC DNA]</scope>
    <source>
        <strain evidence="4">SORGH_AS_0422</strain>
    </source>
</reference>
<evidence type="ECO:0000313" key="3">
    <source>
        <dbReference type="EMBL" id="MDT3404317.1"/>
    </source>
</evidence>